<dbReference type="GO" id="GO:0051726">
    <property type="term" value="P:regulation of cell cycle"/>
    <property type="evidence" value="ECO:0007669"/>
    <property type="project" value="TreeGrafter"/>
</dbReference>
<dbReference type="AlphaFoldDB" id="A0A0D6LU78"/>
<evidence type="ECO:0008006" key="5">
    <source>
        <dbReference type="Google" id="ProtNLM"/>
    </source>
</evidence>
<dbReference type="PANTHER" id="PTHR15154">
    <property type="entry name" value="HAMARTIN"/>
    <property type="match status" value="1"/>
</dbReference>
<evidence type="ECO:0000256" key="1">
    <source>
        <dbReference type="SAM" id="Coils"/>
    </source>
</evidence>
<dbReference type="PANTHER" id="PTHR15154:SF2">
    <property type="entry name" value="HAMARTIN"/>
    <property type="match status" value="1"/>
</dbReference>
<protein>
    <recommendedName>
        <fullName evidence="5">Hamartin</fullName>
    </recommendedName>
</protein>
<sequence>MKTEYRNHKPDLHTCPKATCRRNPIIFTIRPPKEDIMGVFSSEKLCFMLVVCPFKHIMTDIHKQINLLESRDSRVSDDARQALSLQVNLDTIKEKKVMATLDLLGQIVQTAPSWTPKIALHPVFKAILQHSVATKELDECIGGLLFVTALLPHCSSLPLDVLNAVFHAFTEGCQTYRYRWLMLDNKKSSDIWERADVAHIAFALREFFYAIYGVYPTNFISYLRNYFVDKAGGTKRRDVATYVICPLLAGVRLHPNLVLVGKDKELSKDRWHQRESHDFLDDCRRVVIGKIPINAINDAWRDEDSENDLLKALHTPSGNTKVSPQKRISADEDWAPIVITSEEKRRRSVDAGSSRSFRNSIGSFFKRDRGNEMVSHASSDRVLEYVVDSSVAQDNGQAEEAEEAVECFTPVASQYPEQPPARSSIDPRNEGLRIAQAAQAAALAARERHSAVQDTDDAVVRSRSASFLFDSPNVEERDKSVVQDRDKVDAANDREKNDNENAANNENCEGSRTRFSIGSFFTKLNRQRFASECHPFVPASSTRHVCRAVTAMQHTNRSSSCPEFLTENRTPAGLVVESPIDSSTDAVIESNLENDHEVRRTAYMEKSRVSSYEFHHCLREMGLADRLPGRIYDDMVHITSGLPMEKQRDILRARLALVNQHLLYERSCRLLHANRNRRLFGRIKQQKVTEAELEQLKENLHVVNGERKELIAALSGIRRVMDSEKRNRSTAEAEVMEKMKGLEAECYKLSESLQDVIFRSDRHDCESKKWKSQVDQSRRRADDAEEQARLLQQQLTPVESLTLELMKTQSVNQQLRDQIRVLESRCEQGRHIRLPSWSARRERERGLVHVMQRLQADLVNEHNTSEEHRARAQDWEHVCKTESVRSAELKGLLDRATHLLREQKDAAEQKFLSLQAVVRRQEEHIFDLYRRLEERDDTLRRLRASGSNSIEQLRATRVPSEIRSFDSSLSDIYVPRDLICGLSPNELRSSEEEVGIDLEET</sequence>
<feature type="coiled-coil region" evidence="1">
    <location>
        <begin position="767"/>
        <end position="825"/>
    </location>
</feature>
<name>A0A0D6LU78_9BILA</name>
<proteinExistence type="predicted"/>
<reference evidence="3 4" key="1">
    <citation type="submission" date="2013-05" db="EMBL/GenBank/DDBJ databases">
        <title>Draft genome of the parasitic nematode Anyclostoma ceylanicum.</title>
        <authorList>
            <person name="Mitreva M."/>
        </authorList>
    </citation>
    <scope>NUCLEOTIDE SEQUENCE [LARGE SCALE GENOMIC DNA]</scope>
</reference>
<feature type="compositionally biased region" description="Basic and acidic residues" evidence="2">
    <location>
        <begin position="475"/>
        <end position="499"/>
    </location>
</feature>
<dbReference type="EMBL" id="KE124894">
    <property type="protein sequence ID" value="EPB75620.1"/>
    <property type="molecule type" value="Genomic_DNA"/>
</dbReference>
<keyword evidence="4" id="KW-1185">Reference proteome</keyword>
<keyword evidence="1" id="KW-0175">Coiled coil</keyword>
<feature type="coiled-coil region" evidence="1">
    <location>
        <begin position="686"/>
        <end position="713"/>
    </location>
</feature>
<evidence type="ECO:0000256" key="2">
    <source>
        <dbReference type="SAM" id="MobiDB-lite"/>
    </source>
</evidence>
<dbReference type="GO" id="GO:0033596">
    <property type="term" value="C:TSC1-TSC2 complex"/>
    <property type="evidence" value="ECO:0007669"/>
    <property type="project" value="TreeGrafter"/>
</dbReference>
<evidence type="ECO:0000313" key="3">
    <source>
        <dbReference type="EMBL" id="EPB75620.1"/>
    </source>
</evidence>
<dbReference type="GO" id="GO:0032007">
    <property type="term" value="P:negative regulation of TOR signaling"/>
    <property type="evidence" value="ECO:0007669"/>
    <property type="project" value="TreeGrafter"/>
</dbReference>
<dbReference type="Proteomes" id="UP000054495">
    <property type="component" value="Unassembled WGS sequence"/>
</dbReference>
<dbReference type="InterPro" id="IPR007483">
    <property type="entry name" value="Hamartin"/>
</dbReference>
<accession>A0A0D6LU78</accession>
<organism evidence="3 4">
    <name type="scientific">Ancylostoma ceylanicum</name>
    <dbReference type="NCBI Taxonomy" id="53326"/>
    <lineage>
        <taxon>Eukaryota</taxon>
        <taxon>Metazoa</taxon>
        <taxon>Ecdysozoa</taxon>
        <taxon>Nematoda</taxon>
        <taxon>Chromadorea</taxon>
        <taxon>Rhabditida</taxon>
        <taxon>Rhabditina</taxon>
        <taxon>Rhabditomorpha</taxon>
        <taxon>Strongyloidea</taxon>
        <taxon>Ancylostomatidae</taxon>
        <taxon>Ancylostomatinae</taxon>
        <taxon>Ancylostoma</taxon>
    </lineage>
</organism>
<evidence type="ECO:0000313" key="4">
    <source>
        <dbReference type="Proteomes" id="UP000054495"/>
    </source>
</evidence>
<gene>
    <name evidence="3" type="ORF">ANCCEY_05309</name>
</gene>
<feature type="region of interest" description="Disordered" evidence="2">
    <location>
        <begin position="475"/>
        <end position="510"/>
    </location>
</feature>
<dbReference type="Pfam" id="PF04388">
    <property type="entry name" value="Hamartin"/>
    <property type="match status" value="1"/>
</dbReference>